<dbReference type="STRING" id="463040.CAL15_17140"/>
<dbReference type="PANTHER" id="PTHR30427">
    <property type="entry name" value="TRANSCRIPTIONAL ACTIVATOR PROTEIN LYSR"/>
    <property type="match status" value="1"/>
</dbReference>
<dbReference type="AlphaFoldDB" id="A0A1W6ZFB5"/>
<keyword evidence="3" id="KW-0238">DNA-binding</keyword>
<keyword evidence="2" id="KW-0805">Transcription regulation</keyword>
<evidence type="ECO:0000256" key="2">
    <source>
        <dbReference type="ARBA" id="ARBA00023015"/>
    </source>
</evidence>
<dbReference type="Gene3D" id="1.10.10.10">
    <property type="entry name" value="Winged helix-like DNA-binding domain superfamily/Winged helix DNA-binding domain"/>
    <property type="match status" value="1"/>
</dbReference>
<dbReference type="EMBL" id="CP021111">
    <property type="protein sequence ID" value="ARP95952.1"/>
    <property type="molecule type" value="Genomic_DNA"/>
</dbReference>
<evidence type="ECO:0000256" key="1">
    <source>
        <dbReference type="ARBA" id="ARBA00009437"/>
    </source>
</evidence>
<reference evidence="6 7" key="1">
    <citation type="submission" date="2017-05" db="EMBL/GenBank/DDBJ databases">
        <title>Complete and WGS of Bordetella genogroups.</title>
        <authorList>
            <person name="Spilker T."/>
            <person name="LiPuma J."/>
        </authorList>
    </citation>
    <scope>NUCLEOTIDE SEQUENCE [LARGE SCALE GENOMIC DNA]</scope>
    <source>
        <strain evidence="6 7">AU7206</strain>
    </source>
</reference>
<evidence type="ECO:0000256" key="4">
    <source>
        <dbReference type="ARBA" id="ARBA00023163"/>
    </source>
</evidence>
<dbReference type="OrthoDB" id="110033at2"/>
<dbReference type="RefSeq" id="WP_086079708.1">
    <property type="nucleotide sequence ID" value="NZ_CP021111.1"/>
</dbReference>
<protein>
    <submittedName>
        <fullName evidence="6">LysR family transcriptional regulator</fullName>
    </submittedName>
</protein>
<sequence length="302" mass="32926">MDFTLKQVETFRTVYETTSVSDAARRLGVSPASVSATLGTLEAALDLRLFDRTRQRLVRTPEADLLYEEVRRLNVGLSALSRKVAEIKGTAQPRLRLGSIHAYSGALIRDALPRFRQRYGQTPLYLQLRDSNILRDMVVAGELDMALVADESELDGLLGYCLARLKAVVVFPRGHPFGRRATLCAQDLGDADLIVLNAHDASRRRLDAWLADAGVSVHCAIETPYSNTICQLVAAGHGVGIANPASLTPQDAQQLDYRVLDGPAHFECHMILNANRPLSAAGKHCASCLREAIAPLVARFGA</sequence>
<accession>A0A1W6ZFB5</accession>
<proteinExistence type="inferred from homology"/>
<dbReference type="GO" id="GO:0043565">
    <property type="term" value="F:sequence-specific DNA binding"/>
    <property type="evidence" value="ECO:0007669"/>
    <property type="project" value="TreeGrafter"/>
</dbReference>
<evidence type="ECO:0000259" key="5">
    <source>
        <dbReference type="PROSITE" id="PS50931"/>
    </source>
</evidence>
<dbReference type="KEGG" id="bgm:CAL15_17140"/>
<comment type="similarity">
    <text evidence="1">Belongs to the LysR transcriptional regulatory family.</text>
</comment>
<dbReference type="InterPro" id="IPR036390">
    <property type="entry name" value="WH_DNA-bd_sf"/>
</dbReference>
<dbReference type="Gene3D" id="3.40.190.10">
    <property type="entry name" value="Periplasmic binding protein-like II"/>
    <property type="match status" value="2"/>
</dbReference>
<dbReference type="Pfam" id="PF03466">
    <property type="entry name" value="LysR_substrate"/>
    <property type="match status" value="1"/>
</dbReference>
<dbReference type="InterPro" id="IPR036388">
    <property type="entry name" value="WH-like_DNA-bd_sf"/>
</dbReference>
<evidence type="ECO:0000313" key="7">
    <source>
        <dbReference type="Proteomes" id="UP000194161"/>
    </source>
</evidence>
<name>A0A1W6ZFB5_9BORD</name>
<dbReference type="Pfam" id="PF00126">
    <property type="entry name" value="HTH_1"/>
    <property type="match status" value="1"/>
</dbReference>
<keyword evidence="7" id="KW-1185">Reference proteome</keyword>
<dbReference type="InterPro" id="IPR005119">
    <property type="entry name" value="LysR_subst-bd"/>
</dbReference>
<dbReference type="InterPro" id="IPR000847">
    <property type="entry name" value="LysR_HTH_N"/>
</dbReference>
<feature type="domain" description="HTH lysR-type" evidence="5">
    <location>
        <begin position="3"/>
        <end position="60"/>
    </location>
</feature>
<keyword evidence="4" id="KW-0804">Transcription</keyword>
<evidence type="ECO:0000256" key="3">
    <source>
        <dbReference type="ARBA" id="ARBA00023125"/>
    </source>
</evidence>
<dbReference type="SUPFAM" id="SSF53850">
    <property type="entry name" value="Periplasmic binding protein-like II"/>
    <property type="match status" value="1"/>
</dbReference>
<dbReference type="PANTHER" id="PTHR30427:SF1">
    <property type="entry name" value="TRANSCRIPTIONAL ACTIVATOR PROTEIN LYSR"/>
    <property type="match status" value="1"/>
</dbReference>
<evidence type="ECO:0000313" key="6">
    <source>
        <dbReference type="EMBL" id="ARP95952.1"/>
    </source>
</evidence>
<dbReference type="GO" id="GO:0003700">
    <property type="term" value="F:DNA-binding transcription factor activity"/>
    <property type="evidence" value="ECO:0007669"/>
    <property type="project" value="InterPro"/>
</dbReference>
<organism evidence="6 7">
    <name type="scientific">Bordetella genomosp. 13</name>
    <dbReference type="NCBI Taxonomy" id="463040"/>
    <lineage>
        <taxon>Bacteria</taxon>
        <taxon>Pseudomonadati</taxon>
        <taxon>Pseudomonadota</taxon>
        <taxon>Betaproteobacteria</taxon>
        <taxon>Burkholderiales</taxon>
        <taxon>Alcaligenaceae</taxon>
        <taxon>Bordetella</taxon>
    </lineage>
</organism>
<dbReference type="GO" id="GO:0010628">
    <property type="term" value="P:positive regulation of gene expression"/>
    <property type="evidence" value="ECO:0007669"/>
    <property type="project" value="TreeGrafter"/>
</dbReference>
<dbReference type="SUPFAM" id="SSF46785">
    <property type="entry name" value="Winged helix' DNA-binding domain"/>
    <property type="match status" value="1"/>
</dbReference>
<gene>
    <name evidence="6" type="ORF">CAL15_17140</name>
</gene>
<dbReference type="PROSITE" id="PS50931">
    <property type="entry name" value="HTH_LYSR"/>
    <property type="match status" value="1"/>
</dbReference>
<dbReference type="Proteomes" id="UP000194161">
    <property type="component" value="Chromosome"/>
</dbReference>